<comment type="catalytic activity">
    <reaction evidence="1">
        <text>Thiol-dependent hydrolysis of ester, thioester, amide, peptide and isopeptide bonds formed by the C-terminal Gly of ubiquitin (a 76-residue protein attached to proteins as an intracellular targeting signal).</text>
        <dbReference type="EC" id="3.4.19.12"/>
    </reaction>
</comment>
<organism evidence="6 7">
    <name type="scientific">Anolis carolinensis</name>
    <name type="common">Green anole</name>
    <name type="synonym">American chameleon</name>
    <dbReference type="NCBI Taxonomy" id="28377"/>
    <lineage>
        <taxon>Eukaryota</taxon>
        <taxon>Metazoa</taxon>
        <taxon>Chordata</taxon>
        <taxon>Craniata</taxon>
        <taxon>Vertebrata</taxon>
        <taxon>Euteleostomi</taxon>
        <taxon>Lepidosauria</taxon>
        <taxon>Squamata</taxon>
        <taxon>Bifurcata</taxon>
        <taxon>Unidentata</taxon>
        <taxon>Episquamata</taxon>
        <taxon>Toxicofera</taxon>
        <taxon>Iguania</taxon>
        <taxon>Dactyloidae</taxon>
        <taxon>Anolis</taxon>
    </lineage>
</organism>
<proteinExistence type="predicted"/>
<keyword evidence="4" id="KW-0788">Thiol protease</keyword>
<keyword evidence="4" id="KW-0378">Hydrolase</keyword>
<dbReference type="Bgee" id="ENSACAG00000027770">
    <property type="expression patterns" value="Expressed in kidney and 2 other cell types or tissues"/>
</dbReference>
<dbReference type="InterPro" id="IPR006615">
    <property type="entry name" value="Pept_C19_DUSP"/>
</dbReference>
<evidence type="ECO:0000313" key="7">
    <source>
        <dbReference type="Proteomes" id="UP000001646"/>
    </source>
</evidence>
<dbReference type="PROSITE" id="PS51283">
    <property type="entry name" value="DUSP"/>
    <property type="match status" value="1"/>
</dbReference>
<dbReference type="InParanoid" id="H9GTI6"/>
<reference evidence="6" key="3">
    <citation type="submission" date="2025-09" db="UniProtKB">
        <authorList>
            <consortium name="Ensembl"/>
        </authorList>
    </citation>
    <scope>IDENTIFICATION</scope>
</reference>
<accession>H9GTI6</accession>
<evidence type="ECO:0000256" key="4">
    <source>
        <dbReference type="ARBA" id="ARBA00022807"/>
    </source>
</evidence>
<keyword evidence="4" id="KW-0645">Protease</keyword>
<evidence type="ECO:0000313" key="6">
    <source>
        <dbReference type="Ensembl" id="ENSACAP00000020125.2"/>
    </source>
</evidence>
<evidence type="ECO:0000256" key="3">
    <source>
        <dbReference type="ARBA" id="ARBA00022786"/>
    </source>
</evidence>
<keyword evidence="7" id="KW-1185">Reference proteome</keyword>
<sequence>ENQGGSNPDVEMQRIELTPLVKMPLCPGDSWCLIDFKWFMKWKRYPDNYPGTIDNAKLFAGSETQTLKKYCMNKVDYELIPIADWNKLVNWYGFIEGQRPIDRKVVEYEEYLKYCKSRSLSFRVGAISKERP</sequence>
<dbReference type="SUPFAM" id="SSF143791">
    <property type="entry name" value="DUSP-like"/>
    <property type="match status" value="1"/>
</dbReference>
<feature type="domain" description="DUSP" evidence="5">
    <location>
        <begin position="8"/>
        <end position="106"/>
    </location>
</feature>
<reference evidence="6" key="1">
    <citation type="submission" date="2009-12" db="EMBL/GenBank/DDBJ databases">
        <title>The Genome Sequence of Anolis carolinensis (Green Anole Lizard).</title>
        <authorList>
            <consortium name="The Genome Sequencing Platform"/>
            <person name="Di Palma F."/>
            <person name="Alfoldi J."/>
            <person name="Heiman D."/>
            <person name="Young S."/>
            <person name="Grabherr M."/>
            <person name="Johnson J."/>
            <person name="Lander E.S."/>
            <person name="Lindblad-Toh K."/>
        </authorList>
    </citation>
    <scope>NUCLEOTIDE SEQUENCE [LARGE SCALE GENOMIC DNA]</scope>
    <source>
        <strain evidence="6">JBL SC #1</strain>
    </source>
</reference>
<dbReference type="GO" id="GO:0004843">
    <property type="term" value="F:cysteine-type deubiquitinase activity"/>
    <property type="evidence" value="ECO:0007669"/>
    <property type="project" value="UniProtKB-EC"/>
</dbReference>
<dbReference type="HOGENOM" id="CLU_142596_0_0_1"/>
<dbReference type="InterPro" id="IPR035927">
    <property type="entry name" value="DUSP-like_sf"/>
</dbReference>
<dbReference type="Ensembl" id="ENSACAT00000025179.2">
    <property type="protein sequence ID" value="ENSACAP00000020125.2"/>
    <property type="gene ID" value="ENSACAG00000027770.2"/>
</dbReference>
<keyword evidence="3" id="KW-0833">Ubl conjugation pathway</keyword>
<evidence type="ECO:0000259" key="5">
    <source>
        <dbReference type="PROSITE" id="PS51283"/>
    </source>
</evidence>
<dbReference type="Proteomes" id="UP000001646">
    <property type="component" value="Unplaced"/>
</dbReference>
<dbReference type="Gene3D" id="3.30.2230.10">
    <property type="entry name" value="DUSP-like"/>
    <property type="match status" value="1"/>
</dbReference>
<name>H9GTI6_ANOCA</name>
<dbReference type="Pfam" id="PF06337">
    <property type="entry name" value="DUSP"/>
    <property type="match status" value="1"/>
</dbReference>
<reference evidence="6" key="2">
    <citation type="submission" date="2025-08" db="UniProtKB">
        <authorList>
            <consortium name="Ensembl"/>
        </authorList>
    </citation>
    <scope>IDENTIFICATION</scope>
</reference>
<dbReference type="AlphaFoldDB" id="H9GTI6"/>
<dbReference type="EC" id="3.4.19.12" evidence="2"/>
<dbReference type="SMART" id="SM00695">
    <property type="entry name" value="DUSP"/>
    <property type="match status" value="1"/>
</dbReference>
<evidence type="ECO:0000256" key="1">
    <source>
        <dbReference type="ARBA" id="ARBA00000707"/>
    </source>
</evidence>
<dbReference type="eggNOG" id="KOG1870">
    <property type="taxonomic scope" value="Eukaryota"/>
</dbReference>
<dbReference type="STRING" id="28377.ENSACAP00000020125"/>
<protein>
    <recommendedName>
        <fullName evidence="2">ubiquitinyl hydrolase 1</fullName>
        <ecNumber evidence="2">3.4.19.12</ecNumber>
    </recommendedName>
</protein>
<evidence type="ECO:0000256" key="2">
    <source>
        <dbReference type="ARBA" id="ARBA00012759"/>
    </source>
</evidence>
<dbReference type="GeneTree" id="ENSGT00940000156645"/>